<dbReference type="Pfam" id="PF02494">
    <property type="entry name" value="HYR"/>
    <property type="match status" value="2"/>
</dbReference>
<dbReference type="SUPFAM" id="SSF117281">
    <property type="entry name" value="Kelch motif"/>
    <property type="match status" value="2"/>
</dbReference>
<protein>
    <submittedName>
        <fullName evidence="6">DUF5011 domain-containing protein</fullName>
    </submittedName>
</protein>
<dbReference type="EMBL" id="CP043494">
    <property type="protein sequence ID" value="WNG44005.1"/>
    <property type="molecule type" value="Genomic_DNA"/>
</dbReference>
<feature type="signal peptide" evidence="4">
    <location>
        <begin position="1"/>
        <end position="31"/>
    </location>
</feature>
<dbReference type="InterPro" id="IPR015915">
    <property type="entry name" value="Kelch-typ_b-propeller"/>
</dbReference>
<dbReference type="Pfam" id="PF16403">
    <property type="entry name" value="Bact_surface_Ig-like"/>
    <property type="match status" value="1"/>
</dbReference>
<name>A0ABY9WJL3_9BACT</name>
<evidence type="ECO:0000256" key="1">
    <source>
        <dbReference type="ARBA" id="ARBA00022441"/>
    </source>
</evidence>
<evidence type="ECO:0000313" key="6">
    <source>
        <dbReference type="EMBL" id="WNG44005.1"/>
    </source>
</evidence>
<dbReference type="Pfam" id="PF01344">
    <property type="entry name" value="Kelch_1"/>
    <property type="match status" value="1"/>
</dbReference>
<dbReference type="PANTHER" id="PTHR46344">
    <property type="entry name" value="OS02G0202900 PROTEIN"/>
    <property type="match status" value="1"/>
</dbReference>
<dbReference type="InterPro" id="IPR037293">
    <property type="entry name" value="Gal_Oxidase_central_sf"/>
</dbReference>
<feature type="region of interest" description="Disordered" evidence="3">
    <location>
        <begin position="36"/>
        <end position="58"/>
    </location>
</feature>
<dbReference type="PROSITE" id="PS51257">
    <property type="entry name" value="PROKAR_LIPOPROTEIN"/>
    <property type="match status" value="1"/>
</dbReference>
<keyword evidence="1" id="KW-0880">Kelch repeat</keyword>
<dbReference type="PANTHER" id="PTHR46344:SF27">
    <property type="entry name" value="KELCH REPEAT SUPERFAMILY PROTEIN"/>
    <property type="match status" value="1"/>
</dbReference>
<organism evidence="6 7">
    <name type="scientific">Archangium minus</name>
    <dbReference type="NCBI Taxonomy" id="83450"/>
    <lineage>
        <taxon>Bacteria</taxon>
        <taxon>Pseudomonadati</taxon>
        <taxon>Myxococcota</taxon>
        <taxon>Myxococcia</taxon>
        <taxon>Myxococcales</taxon>
        <taxon>Cystobacterineae</taxon>
        <taxon>Archangiaceae</taxon>
        <taxon>Archangium</taxon>
    </lineage>
</organism>
<dbReference type="SMART" id="SM00612">
    <property type="entry name" value="Kelch"/>
    <property type="match status" value="6"/>
</dbReference>
<keyword evidence="2" id="KW-0677">Repeat</keyword>
<dbReference type="Gene3D" id="2.60.40.10">
    <property type="entry name" value="Immunoglobulins"/>
    <property type="match status" value="1"/>
</dbReference>
<keyword evidence="7" id="KW-1185">Reference proteome</keyword>
<dbReference type="InterPro" id="IPR032179">
    <property type="entry name" value="Cry22Aa_Ig-like"/>
</dbReference>
<dbReference type="InterPro" id="IPR013783">
    <property type="entry name" value="Ig-like_fold"/>
</dbReference>
<feature type="domain" description="HYR" evidence="5">
    <location>
        <begin position="890"/>
        <end position="970"/>
    </location>
</feature>
<accession>A0ABY9WJL3</accession>
<dbReference type="Gene3D" id="2.130.10.80">
    <property type="entry name" value="Galactose oxidase/kelch, beta-propeller"/>
    <property type="match status" value="3"/>
</dbReference>
<sequence>MWWRRGGSLKYPYAAVLTVSSCLLLTACGSAWEEEAPGQTGAIPSATLELSPGESKTVGPFLVDPDEPPARDEPLTREGFPIGFAPEEEVPRLAASELAVMAAASSDGGTIELEPNVIQGTARLTNQDPEILALLAADPWHVSGSSNNSSIAYVSATSTKPSGYIGQTSTIQFKSPSEYDFTLLVESSAGGDAGVVYNVSARRGAYTLPPARGVVVWPRETPPNPTQVKIEACIGAIQFDFGVDEKCETPSPAFLSASVRNVTVFRLPGQQRYATYLTGGESMNSTLYYSVRGKDGRIYALARPVTATAACDEVVHICTPISDDLRPPPQGNLTGPWEVIGETSTYRRSILATYLALPTITRSHVSTSPTSPLSDPSTWWTMSTAMDQGDWSLQSSGYLRRGREFTRFSTTLSPSTPAGPVTVIANQTTPVTKVVGGETRHAFVMRPAYFYGAVRLADPSIPLYPGSRSTLESLWFEADYDSNGDGIPNDPSIGNNGTFLRATVAGGYSYTAFPHKFDRIRGELASTYEQALPSPYDLPLTWNQENLNLRFWSQGASFNTRPGMYDESLFRYGSLSLVPSSHSALLGAGEQKLIDHEYCFNEVQLQYATTLGRLYNPWADVSGSFNGKDWRDLQSTYSVGGRFYGIPAIWGYTPLDSEFQSEGSVSMTLPQGSYTLKPGAYMKSDNGTVNTATFAPVSVTLGCGQRVKIVPPLAVSISSASGCATGPTIPISGVVKSKPAVVDRIWYRLNGGSEVTVCTNCGLDPSYAFTLPLKACHNTLEVFAYTLGMPEPAIGVASFVWDDPSDGPSCPGYCVNRPPVARCRGLTVPADSTCSGCASVDDGSYDPDENDTISCVQTPGCPYVRGSQKVTLTCTDKLGLSSSCEATVTVEDMTPPALVCPTETPVLECRDGSAVATYTPSATDNCGGVSTRCTPPSGASFPLGTTQATCTATDSAGNTASCAIPITVQDNELPTLSCPATTTAECVGGSARVTPPAATAADTCVLAEVSQPTEASFPLGSTPVTYTAKDTAGQQVQCTSAINVVDTQAPTLALNGPGVITLDVGSPYTEQGATASDVCAGDLTSRVRISGTVDTSTAGSYTVTYAVADGSGHEVTTARTVHVVADTGICPAATGRWVATSNLANISHLLHTATPLPSGKVLVVGGYTWATELYDPTSGTWTATGSAIATHRDHTTTLLPNGRVLVAGGDGSESGSFAELYDPDSGLWLPTGAMTSARRYHTATLLPSGKVLVTGGSNDGGITQASAELYDPVLGTWTLVSGMSTARAHHTATLLPDGKVLVVGGSGGSGTLLASAELYDPASGTWMAVGGMSTARVYHTATLLPGGQVLVTGGGSSLTLSNTTELYDPVSRSWTASASMGTARRYHTATVLQDGRVLVVGGYNPYSGILTSAELYDPRRRSWCPAGNLAVDRYSHTATLLPDGRVLVAAGVSNRNTASAELYVP</sequence>
<evidence type="ECO:0000313" key="7">
    <source>
        <dbReference type="Proteomes" id="UP001611383"/>
    </source>
</evidence>
<evidence type="ECO:0000256" key="4">
    <source>
        <dbReference type="SAM" id="SignalP"/>
    </source>
</evidence>
<dbReference type="Proteomes" id="UP001611383">
    <property type="component" value="Chromosome"/>
</dbReference>
<evidence type="ECO:0000259" key="5">
    <source>
        <dbReference type="PROSITE" id="PS50825"/>
    </source>
</evidence>
<evidence type="ECO:0000256" key="3">
    <source>
        <dbReference type="SAM" id="MobiDB-lite"/>
    </source>
</evidence>
<keyword evidence="4" id="KW-0732">Signal</keyword>
<dbReference type="Pfam" id="PF24681">
    <property type="entry name" value="Kelch_KLHDC2_KLHL20_DRC7"/>
    <property type="match status" value="1"/>
</dbReference>
<dbReference type="InterPro" id="IPR006652">
    <property type="entry name" value="Kelch_1"/>
</dbReference>
<evidence type="ECO:0000256" key="2">
    <source>
        <dbReference type="ARBA" id="ARBA00022737"/>
    </source>
</evidence>
<gene>
    <name evidence="6" type="ORF">F0U60_07785</name>
</gene>
<reference evidence="6 7" key="1">
    <citation type="submission" date="2019-08" db="EMBL/GenBank/DDBJ databases">
        <title>Archangium and Cystobacter genomes.</title>
        <authorList>
            <person name="Chen I.-C.K."/>
            <person name="Wielgoss S."/>
        </authorList>
    </citation>
    <scope>NUCLEOTIDE SEQUENCE [LARGE SCALE GENOMIC DNA]</scope>
    <source>
        <strain evidence="6 7">Cbm 6</strain>
    </source>
</reference>
<proteinExistence type="predicted"/>
<dbReference type="InterPro" id="IPR003410">
    <property type="entry name" value="HYR_dom"/>
</dbReference>
<feature type="chain" id="PRO_5047549688" evidence="4">
    <location>
        <begin position="32"/>
        <end position="1465"/>
    </location>
</feature>
<dbReference type="PROSITE" id="PS50825">
    <property type="entry name" value="HYR"/>
    <property type="match status" value="1"/>
</dbReference>